<comment type="catalytic activity">
    <reaction evidence="5 9">
        <text>N(7)-methyl-GTP + H2O = N(7)-methyl-GMP + diphosphate + H(+)</text>
        <dbReference type="Rhea" id="RHEA:58744"/>
        <dbReference type="ChEBI" id="CHEBI:15377"/>
        <dbReference type="ChEBI" id="CHEBI:15378"/>
        <dbReference type="ChEBI" id="CHEBI:33019"/>
        <dbReference type="ChEBI" id="CHEBI:58285"/>
        <dbReference type="ChEBI" id="CHEBI:87133"/>
    </reaction>
</comment>
<evidence type="ECO:0000313" key="10">
    <source>
        <dbReference type="EMBL" id="TGG95618.1"/>
    </source>
</evidence>
<dbReference type="GO" id="GO:0005737">
    <property type="term" value="C:cytoplasm"/>
    <property type="evidence" value="ECO:0007669"/>
    <property type="project" value="UniProtKB-SubCell"/>
</dbReference>
<keyword evidence="4 9" id="KW-0546">Nucleotide metabolism</keyword>
<keyword evidence="3 9" id="KW-0378">Hydrolase</keyword>
<comment type="cofactor">
    <cofactor evidence="9">
        <name>a divalent metal cation</name>
        <dbReference type="ChEBI" id="CHEBI:60240"/>
    </cofactor>
</comment>
<dbReference type="HAMAP" id="MF_00528">
    <property type="entry name" value="Maf"/>
    <property type="match status" value="1"/>
</dbReference>
<protein>
    <recommendedName>
        <fullName evidence="8 9">7-methyl-GTP pyrophosphatase</fullName>
        <shortName evidence="9">m(7)GTP pyrophosphatase</shortName>
        <ecNumber evidence="9">3.6.1.-</ecNumber>
    </recommendedName>
</protein>
<proteinExistence type="inferred from homology"/>
<sequence length="192" mass="21003">MQLVLGSTSPYRRELLTRLQLDFKTARPDADETPLQGETPEQLAGRLAHLKAASLRTRFPDSLIIGSDQVSTLDDLTPVGKPGTEEKAFEQLRAASGKTVLFYTGLCVLNTQTGAEELLVDRYEIQFRDLGDAEIEAYIRKERPLDCAGSFKSEGLGSALFARHQGADPTSLIGLPLIALCECLRRQGIAVL</sequence>
<comment type="function">
    <text evidence="6 9">Nucleoside triphosphate pyrophosphatase that hydrolyzes 7-methyl-GTP (m(7)GTP). May have a dual role in cell division arrest and in preventing the incorporation of modified nucleotides into cellular nucleic acids.</text>
</comment>
<dbReference type="FunFam" id="3.90.950.10:FF:000005">
    <property type="entry name" value="7-methyl-GTP pyrophosphatase"/>
    <property type="match status" value="1"/>
</dbReference>
<dbReference type="PANTHER" id="PTHR43213">
    <property type="entry name" value="BIFUNCTIONAL DTTP/UTP PYROPHOSPHATASE/METHYLTRANSFERASE PROTEIN-RELATED"/>
    <property type="match status" value="1"/>
</dbReference>
<keyword evidence="11" id="KW-1185">Reference proteome</keyword>
<feature type="active site" description="Proton acceptor" evidence="9">
    <location>
        <position position="68"/>
    </location>
</feature>
<comment type="similarity">
    <text evidence="7 9">Belongs to the Maf family. YceF subfamily.</text>
</comment>
<keyword evidence="2 9" id="KW-0963">Cytoplasm</keyword>
<evidence type="ECO:0000256" key="1">
    <source>
        <dbReference type="ARBA" id="ARBA00004496"/>
    </source>
</evidence>
<dbReference type="AlphaFoldDB" id="A0A4Z0WG88"/>
<feature type="site" description="Important for substrate specificity" evidence="9">
    <location>
        <position position="154"/>
    </location>
</feature>
<evidence type="ECO:0000256" key="2">
    <source>
        <dbReference type="ARBA" id="ARBA00022490"/>
    </source>
</evidence>
<dbReference type="PANTHER" id="PTHR43213:SF10">
    <property type="entry name" value="7-METHYL-GTP PYROPHOSPHATASE"/>
    <property type="match status" value="1"/>
</dbReference>
<dbReference type="Gene3D" id="3.90.950.10">
    <property type="match status" value="1"/>
</dbReference>
<comment type="caution">
    <text evidence="9">Lacks conserved residue(s) required for the propagation of feature annotation.</text>
</comment>
<evidence type="ECO:0000256" key="3">
    <source>
        <dbReference type="ARBA" id="ARBA00022801"/>
    </source>
</evidence>
<dbReference type="GO" id="GO:0047429">
    <property type="term" value="F:nucleoside triphosphate diphosphatase activity"/>
    <property type="evidence" value="ECO:0007669"/>
    <property type="project" value="InterPro"/>
</dbReference>
<dbReference type="SUPFAM" id="SSF52972">
    <property type="entry name" value="ITPase-like"/>
    <property type="match status" value="1"/>
</dbReference>
<dbReference type="InterPro" id="IPR003697">
    <property type="entry name" value="Maf-like"/>
</dbReference>
<evidence type="ECO:0000313" key="11">
    <source>
        <dbReference type="Proteomes" id="UP000297475"/>
    </source>
</evidence>
<feature type="site" description="Important for substrate specificity" evidence="9">
    <location>
        <position position="69"/>
    </location>
</feature>
<dbReference type="EMBL" id="SRMF01000001">
    <property type="protein sequence ID" value="TGG95618.1"/>
    <property type="molecule type" value="Genomic_DNA"/>
</dbReference>
<dbReference type="GO" id="GO:0009117">
    <property type="term" value="P:nucleotide metabolic process"/>
    <property type="evidence" value="ECO:0007669"/>
    <property type="project" value="UniProtKB-KW"/>
</dbReference>
<reference evidence="10 11" key="1">
    <citation type="submission" date="2019-04" db="EMBL/GenBank/DDBJ databases">
        <title>Natronospirillum operosus gen. nov., sp. nov., a haloalkaliphilic satellite isolated from decaying biomass of laboratory culture of cyanobacterium Geitlerinema sp. and proposal of Natronospirillaceae fam. nov. and Saccharospirillaceae fam. nov.</title>
        <authorList>
            <person name="Kevbrin V."/>
            <person name="Boltyanskaya Y."/>
            <person name="Koziaeva V."/>
            <person name="Grouzdev D.S."/>
            <person name="Park M."/>
            <person name="Cho J."/>
        </authorList>
    </citation>
    <scope>NUCLEOTIDE SEQUENCE [LARGE SCALE GENOMIC DNA]</scope>
    <source>
        <strain evidence="10 11">G-116</strain>
    </source>
</reference>
<comment type="subcellular location">
    <subcellularLocation>
        <location evidence="1 9">Cytoplasm</location>
    </subcellularLocation>
</comment>
<evidence type="ECO:0000256" key="9">
    <source>
        <dbReference type="HAMAP-Rule" id="MF_00528"/>
    </source>
</evidence>
<evidence type="ECO:0000256" key="7">
    <source>
        <dbReference type="ARBA" id="ARBA00060749"/>
    </source>
</evidence>
<comment type="caution">
    <text evidence="10">The sequence shown here is derived from an EMBL/GenBank/DDBJ whole genome shotgun (WGS) entry which is preliminary data.</text>
</comment>
<dbReference type="RefSeq" id="WP_135481431.1">
    <property type="nucleotide sequence ID" value="NZ_SRMF01000001.1"/>
</dbReference>
<dbReference type="OrthoDB" id="9813694at2"/>
<name>A0A4Z0WG88_9GAMM</name>
<evidence type="ECO:0000256" key="4">
    <source>
        <dbReference type="ARBA" id="ARBA00023080"/>
    </source>
</evidence>
<evidence type="ECO:0000256" key="5">
    <source>
        <dbReference type="ARBA" id="ARBA00050213"/>
    </source>
</evidence>
<dbReference type="InterPro" id="IPR029001">
    <property type="entry name" value="ITPase-like_fam"/>
</dbReference>
<dbReference type="Pfam" id="PF02545">
    <property type="entry name" value="Maf"/>
    <property type="match status" value="1"/>
</dbReference>
<organism evidence="10 11">
    <name type="scientific">Natronospirillum operosum</name>
    <dbReference type="NCBI Taxonomy" id="2759953"/>
    <lineage>
        <taxon>Bacteria</taxon>
        <taxon>Pseudomonadati</taxon>
        <taxon>Pseudomonadota</taxon>
        <taxon>Gammaproteobacteria</taxon>
        <taxon>Oceanospirillales</taxon>
        <taxon>Natronospirillaceae</taxon>
        <taxon>Natronospirillum</taxon>
    </lineage>
</organism>
<feature type="site" description="Important for substrate specificity" evidence="9">
    <location>
        <position position="11"/>
    </location>
</feature>
<accession>A0A4Z0WG88</accession>
<evidence type="ECO:0000256" key="6">
    <source>
        <dbReference type="ARBA" id="ARBA00053369"/>
    </source>
</evidence>
<dbReference type="NCBIfam" id="TIGR00172">
    <property type="entry name" value="maf"/>
    <property type="match status" value="1"/>
</dbReference>
<dbReference type="CDD" id="cd00555">
    <property type="entry name" value="Maf"/>
    <property type="match status" value="1"/>
</dbReference>
<dbReference type="PIRSF" id="PIRSF006305">
    <property type="entry name" value="Maf"/>
    <property type="match status" value="1"/>
</dbReference>
<evidence type="ECO:0000256" key="8">
    <source>
        <dbReference type="ARBA" id="ARBA00068163"/>
    </source>
</evidence>
<gene>
    <name evidence="10" type="ORF">E4656_04175</name>
</gene>
<dbReference type="EC" id="3.6.1.-" evidence="9"/>
<dbReference type="Proteomes" id="UP000297475">
    <property type="component" value="Unassembled WGS sequence"/>
</dbReference>